<sequence length="66" mass="7717">MHFDRLENGKVDGVICFTRDGHVLSDCTLHVFDRLRRRNLIQSRHGAPYRITRLGLRSVNAQLDNR</sequence>
<name>A0ABZ2HQ97_9RHOB</name>
<keyword evidence="2" id="KW-1185">Reference proteome</keyword>
<dbReference type="InterPro" id="IPR018654">
    <property type="entry name" value="YjhX_toxin"/>
</dbReference>
<dbReference type="Pfam" id="PF09857">
    <property type="entry name" value="YjhX_toxin"/>
    <property type="match status" value="1"/>
</dbReference>
<accession>A0ABZ2HQ97</accession>
<reference evidence="1 2" key="1">
    <citation type="submission" date="2023-10" db="EMBL/GenBank/DDBJ databases">
        <title>Roseovarius strain S88 nov., isolated from a marine algae.</title>
        <authorList>
            <person name="Lee M.W."/>
            <person name="Lee J.K."/>
            <person name="Kim J.M."/>
            <person name="Choi D.G."/>
            <person name="Baek J.H."/>
            <person name="Bayburt H."/>
            <person name="Jung J.J."/>
            <person name="Han D.M."/>
            <person name="Jeon C.O."/>
        </authorList>
    </citation>
    <scope>NUCLEOTIDE SEQUENCE [LARGE SCALE GENOMIC DNA]</scope>
    <source>
        <strain evidence="1 2">S88</strain>
    </source>
</reference>
<evidence type="ECO:0000313" key="2">
    <source>
        <dbReference type="Proteomes" id="UP001364156"/>
    </source>
</evidence>
<dbReference type="EMBL" id="CP146069">
    <property type="protein sequence ID" value="WWR48314.1"/>
    <property type="molecule type" value="Genomic_DNA"/>
</dbReference>
<dbReference type="Proteomes" id="UP001364156">
    <property type="component" value="Chromosome"/>
</dbReference>
<proteinExistence type="predicted"/>
<evidence type="ECO:0000313" key="1">
    <source>
        <dbReference type="EMBL" id="WWR48314.1"/>
    </source>
</evidence>
<organism evidence="1 2">
    <name type="scientific">Roseovarius phycicola</name>
    <dbReference type="NCBI Taxonomy" id="3080976"/>
    <lineage>
        <taxon>Bacteria</taxon>
        <taxon>Pseudomonadati</taxon>
        <taxon>Pseudomonadota</taxon>
        <taxon>Alphaproteobacteria</taxon>
        <taxon>Rhodobacterales</taxon>
        <taxon>Roseobacteraceae</taxon>
        <taxon>Roseovarius</taxon>
    </lineage>
</organism>
<gene>
    <name evidence="1" type="ORF">RZ517_06545</name>
</gene>
<protein>
    <submittedName>
        <fullName evidence="1">YjhX family toxin</fullName>
    </submittedName>
</protein>